<sequence length="70" mass="7752">MREAHVVLYAIKLPRLKTSRPGIEIQCDSNILVSHPWRDLGMIRCSACSTKNVGQILSSCTSLSKQSLPI</sequence>
<gene>
    <name evidence="1" type="ORF">BABINDRAFT_163604</name>
</gene>
<evidence type="ECO:0000313" key="2">
    <source>
        <dbReference type="Proteomes" id="UP000094336"/>
    </source>
</evidence>
<dbReference type="Proteomes" id="UP000094336">
    <property type="component" value="Unassembled WGS sequence"/>
</dbReference>
<reference evidence="2" key="1">
    <citation type="submission" date="2016-05" db="EMBL/GenBank/DDBJ databases">
        <title>Comparative genomics of biotechnologically important yeasts.</title>
        <authorList>
            <consortium name="DOE Joint Genome Institute"/>
            <person name="Riley R."/>
            <person name="Haridas S."/>
            <person name="Wolfe K.H."/>
            <person name="Lopes M.R."/>
            <person name="Hittinger C.T."/>
            <person name="Goker M."/>
            <person name="Salamov A."/>
            <person name="Wisecaver J."/>
            <person name="Long T.M."/>
            <person name="Aerts A.L."/>
            <person name="Barry K."/>
            <person name="Choi C."/>
            <person name="Clum A."/>
            <person name="Coughlan A.Y."/>
            <person name="Deshpande S."/>
            <person name="Douglass A.P."/>
            <person name="Hanson S.J."/>
            <person name="Klenk H.-P."/>
            <person name="Labutti K."/>
            <person name="Lapidus A."/>
            <person name="Lindquist E."/>
            <person name="Lipzen A."/>
            <person name="Meier-Kolthoff J.P."/>
            <person name="Ohm R.A."/>
            <person name="Otillar R.P."/>
            <person name="Pangilinan J."/>
            <person name="Peng Y."/>
            <person name="Rokas A."/>
            <person name="Rosa C.A."/>
            <person name="Scheuner C."/>
            <person name="Sibirny A.A."/>
            <person name="Slot J.C."/>
            <person name="Stielow J.B."/>
            <person name="Sun H."/>
            <person name="Kurtzman C.P."/>
            <person name="Blackwell M."/>
            <person name="Grigoriev I.V."/>
            <person name="Jeffries T.W."/>
        </authorList>
    </citation>
    <scope>NUCLEOTIDE SEQUENCE [LARGE SCALE GENOMIC DNA]</scope>
    <source>
        <strain evidence="2">NRRL Y-12698</strain>
    </source>
</reference>
<dbReference type="AlphaFoldDB" id="A0A1E3QK19"/>
<dbReference type="EMBL" id="KV454441">
    <property type="protein sequence ID" value="ODQ77347.1"/>
    <property type="molecule type" value="Genomic_DNA"/>
</dbReference>
<evidence type="ECO:0000313" key="1">
    <source>
        <dbReference type="EMBL" id="ODQ77347.1"/>
    </source>
</evidence>
<keyword evidence="2" id="KW-1185">Reference proteome</keyword>
<organism evidence="1 2">
    <name type="scientific">Babjeviella inositovora NRRL Y-12698</name>
    <dbReference type="NCBI Taxonomy" id="984486"/>
    <lineage>
        <taxon>Eukaryota</taxon>
        <taxon>Fungi</taxon>
        <taxon>Dikarya</taxon>
        <taxon>Ascomycota</taxon>
        <taxon>Saccharomycotina</taxon>
        <taxon>Pichiomycetes</taxon>
        <taxon>Serinales incertae sedis</taxon>
        <taxon>Babjeviella</taxon>
    </lineage>
</organism>
<protein>
    <submittedName>
        <fullName evidence="1">Uncharacterized protein</fullName>
    </submittedName>
</protein>
<accession>A0A1E3QK19</accession>
<name>A0A1E3QK19_9ASCO</name>
<proteinExistence type="predicted"/>
<dbReference type="GeneID" id="30147855"/>
<dbReference type="RefSeq" id="XP_018982675.1">
    <property type="nucleotide sequence ID" value="XM_019130002.1"/>
</dbReference>